<dbReference type="InterPro" id="IPR037171">
    <property type="entry name" value="NagB/RpiA_transferase-like"/>
</dbReference>
<dbReference type="EMBL" id="AUZZ01008178">
    <property type="protein sequence ID" value="EQD38784.1"/>
    <property type="molecule type" value="Genomic_DNA"/>
</dbReference>
<dbReference type="SUPFAM" id="SSF100950">
    <property type="entry name" value="NagB/RpiA/CoA transferase-like"/>
    <property type="match status" value="1"/>
</dbReference>
<comment type="caution">
    <text evidence="2">The sequence shown here is derived from an EMBL/GenBank/DDBJ whole genome shotgun (WGS) entry which is preliminary data.</text>
</comment>
<evidence type="ECO:0000259" key="1">
    <source>
        <dbReference type="Pfam" id="PF01182"/>
    </source>
</evidence>
<evidence type="ECO:0000313" key="2">
    <source>
        <dbReference type="EMBL" id="EQD38784.1"/>
    </source>
</evidence>
<gene>
    <name evidence="2" type="ORF">B2A_11337</name>
</gene>
<dbReference type="Gene3D" id="3.40.50.1360">
    <property type="match status" value="1"/>
</dbReference>
<proteinExistence type="predicted"/>
<feature type="non-terminal residue" evidence="2">
    <location>
        <position position="178"/>
    </location>
</feature>
<protein>
    <submittedName>
        <fullName evidence="2">6-phosphogluconolactonase</fullName>
    </submittedName>
</protein>
<feature type="domain" description="Glucosamine/galactosamine-6-phosphate isomerase" evidence="1">
    <location>
        <begin position="11"/>
        <end position="168"/>
    </location>
</feature>
<reference evidence="2" key="1">
    <citation type="submission" date="2013-08" db="EMBL/GenBank/DDBJ databases">
        <authorList>
            <person name="Mendez C."/>
            <person name="Richter M."/>
            <person name="Ferrer M."/>
            <person name="Sanchez J."/>
        </authorList>
    </citation>
    <scope>NUCLEOTIDE SEQUENCE</scope>
</reference>
<name>T1ACW5_9ZZZZ</name>
<dbReference type="InterPro" id="IPR006148">
    <property type="entry name" value="Glc/Gal-6P_isomerase"/>
</dbReference>
<dbReference type="Pfam" id="PF01182">
    <property type="entry name" value="Glucosamine_iso"/>
    <property type="match status" value="1"/>
</dbReference>
<dbReference type="GO" id="GO:0005975">
    <property type="term" value="P:carbohydrate metabolic process"/>
    <property type="evidence" value="ECO:0007669"/>
    <property type="project" value="InterPro"/>
</dbReference>
<dbReference type="PANTHER" id="PTHR11054">
    <property type="entry name" value="6-PHOSPHOGLUCONOLACTONASE"/>
    <property type="match status" value="1"/>
</dbReference>
<accession>T1ACW5</accession>
<organism evidence="2">
    <name type="scientific">mine drainage metagenome</name>
    <dbReference type="NCBI Taxonomy" id="410659"/>
    <lineage>
        <taxon>unclassified sequences</taxon>
        <taxon>metagenomes</taxon>
        <taxon>ecological metagenomes</taxon>
    </lineage>
</organism>
<dbReference type="PANTHER" id="PTHR11054:SF0">
    <property type="entry name" value="6-PHOSPHOGLUCONOLACTONASE"/>
    <property type="match status" value="1"/>
</dbReference>
<dbReference type="AlphaFoldDB" id="T1ACW5"/>
<reference evidence="2" key="2">
    <citation type="journal article" date="2014" name="ISME J.">
        <title>Microbial stratification in low pH oxic and suboxic macroscopic growths along an acid mine drainage.</title>
        <authorList>
            <person name="Mendez-Garcia C."/>
            <person name="Mesa V."/>
            <person name="Sprenger R.R."/>
            <person name="Richter M."/>
            <person name="Diez M.S."/>
            <person name="Solano J."/>
            <person name="Bargiela R."/>
            <person name="Golyshina O.V."/>
            <person name="Manteca A."/>
            <person name="Ramos J.L."/>
            <person name="Gallego J.R."/>
            <person name="Llorente I."/>
            <person name="Martins Dos Santos V.A."/>
            <person name="Jensen O.N."/>
            <person name="Pelaez A.I."/>
            <person name="Sanchez J."/>
            <person name="Ferrer M."/>
        </authorList>
    </citation>
    <scope>NUCLEOTIDE SEQUENCE</scope>
</reference>
<dbReference type="InterPro" id="IPR039104">
    <property type="entry name" value="6PGL"/>
</dbReference>
<sequence>MQKIHIRRFATRAELDSALAARLEQAILAAAQSPAAIMLSGGHTPLPAYRQLAARLRPLDARQRAHLHVLFSDDRYVPRDSEASNYHASRPLLDALALPEAQVLRVRTELPLEQAALDYQTRLRALLDQSVPVTLGMLGVGADGHTASLFRPDDLARARGRLAIAVSRPDGLSGISVT</sequence>